<name>A0A1M5IAF8_SALEC</name>
<evidence type="ECO:0000313" key="3">
    <source>
        <dbReference type="Proteomes" id="UP000183945"/>
    </source>
</evidence>
<dbReference type="OrthoDB" id="4762426at2"/>
<evidence type="ECO:0000259" key="1">
    <source>
        <dbReference type="PROSITE" id="PS50943"/>
    </source>
</evidence>
<sequence length="105" mass="12170">MKKNNSTGEILRKQREEKGLLLRQVAALLDVDTAILSKIERGERKAKKEQIVELAKILDLNQEDLIIQFLSERILYEIQDEELGEKALKVAEQKIKKNNTKQIKD</sequence>
<proteinExistence type="predicted"/>
<dbReference type="CDD" id="cd00093">
    <property type="entry name" value="HTH_XRE"/>
    <property type="match status" value="1"/>
</dbReference>
<dbReference type="PROSITE" id="PS50943">
    <property type="entry name" value="HTH_CROC1"/>
    <property type="match status" value="1"/>
</dbReference>
<dbReference type="InterPro" id="IPR010982">
    <property type="entry name" value="Lambda_DNA-bd_dom_sf"/>
</dbReference>
<dbReference type="InterPro" id="IPR001387">
    <property type="entry name" value="Cro/C1-type_HTH"/>
</dbReference>
<dbReference type="SUPFAM" id="SSF47413">
    <property type="entry name" value="lambda repressor-like DNA-binding domains"/>
    <property type="match status" value="1"/>
</dbReference>
<dbReference type="AlphaFoldDB" id="A0A1M5IAF8"/>
<protein>
    <submittedName>
        <fullName evidence="2">Helix-turn-helix</fullName>
    </submittedName>
</protein>
<feature type="domain" description="HTH cro/C1-type" evidence="1">
    <location>
        <begin position="11"/>
        <end position="65"/>
    </location>
</feature>
<dbReference type="SMART" id="SM00530">
    <property type="entry name" value="HTH_XRE"/>
    <property type="match status" value="1"/>
</dbReference>
<dbReference type="GO" id="GO:0003677">
    <property type="term" value="F:DNA binding"/>
    <property type="evidence" value="ECO:0007669"/>
    <property type="project" value="InterPro"/>
</dbReference>
<dbReference type="STRING" id="1073325.SAMN05444483_10760"/>
<dbReference type="Proteomes" id="UP000183945">
    <property type="component" value="Unassembled WGS sequence"/>
</dbReference>
<gene>
    <name evidence="2" type="ORF">SAMN05444483_10760</name>
</gene>
<accession>A0A1M5IAF8</accession>
<dbReference type="Gene3D" id="1.10.260.40">
    <property type="entry name" value="lambda repressor-like DNA-binding domains"/>
    <property type="match status" value="1"/>
</dbReference>
<dbReference type="RefSeq" id="WP_072879939.1">
    <property type="nucleotide sequence ID" value="NZ_FQVT01000007.1"/>
</dbReference>
<dbReference type="EMBL" id="FQVT01000007">
    <property type="protein sequence ID" value="SHG25227.1"/>
    <property type="molecule type" value="Genomic_DNA"/>
</dbReference>
<dbReference type="Pfam" id="PF01381">
    <property type="entry name" value="HTH_3"/>
    <property type="match status" value="1"/>
</dbReference>
<organism evidence="2 3">
    <name type="scientific">Salegentibacter echinorum</name>
    <dbReference type="NCBI Taxonomy" id="1073325"/>
    <lineage>
        <taxon>Bacteria</taxon>
        <taxon>Pseudomonadati</taxon>
        <taxon>Bacteroidota</taxon>
        <taxon>Flavobacteriia</taxon>
        <taxon>Flavobacteriales</taxon>
        <taxon>Flavobacteriaceae</taxon>
        <taxon>Salegentibacter</taxon>
    </lineage>
</organism>
<reference evidence="3" key="1">
    <citation type="submission" date="2016-11" db="EMBL/GenBank/DDBJ databases">
        <authorList>
            <person name="Varghese N."/>
            <person name="Submissions S."/>
        </authorList>
    </citation>
    <scope>NUCLEOTIDE SEQUENCE [LARGE SCALE GENOMIC DNA]</scope>
    <source>
        <strain evidence="3">DSM 24579</strain>
    </source>
</reference>
<evidence type="ECO:0000313" key="2">
    <source>
        <dbReference type="EMBL" id="SHG25227.1"/>
    </source>
</evidence>
<keyword evidence="3" id="KW-1185">Reference proteome</keyword>